<gene>
    <name evidence="2" type="ORF">SBAD_LOCUS12368</name>
</gene>
<dbReference type="PANTHER" id="PTHR14305">
    <property type="entry name" value="E3 UBIQUITIN-PROTEIN LIGASE CCNB1IP1"/>
    <property type="match status" value="1"/>
</dbReference>
<evidence type="ECO:0000256" key="1">
    <source>
        <dbReference type="SAM" id="Coils"/>
    </source>
</evidence>
<keyword evidence="1" id="KW-0175">Coiled coil</keyword>
<dbReference type="Proteomes" id="UP000270296">
    <property type="component" value="Unassembled WGS sequence"/>
</dbReference>
<reference evidence="2 3" key="2">
    <citation type="submission" date="2018-11" db="EMBL/GenBank/DDBJ databases">
        <authorList>
            <consortium name="Pathogen Informatics"/>
        </authorList>
    </citation>
    <scope>NUCLEOTIDE SEQUENCE [LARGE SCALE GENOMIC DNA]</scope>
</reference>
<feature type="coiled-coil region" evidence="1">
    <location>
        <begin position="108"/>
        <end position="167"/>
    </location>
</feature>
<evidence type="ECO:0000313" key="4">
    <source>
        <dbReference type="WBParaSite" id="SBAD_0001277401-mRNA-1"/>
    </source>
</evidence>
<dbReference type="OrthoDB" id="441210at2759"/>
<dbReference type="GO" id="GO:0000795">
    <property type="term" value="C:synaptonemal complex"/>
    <property type="evidence" value="ECO:0007669"/>
    <property type="project" value="InterPro"/>
</dbReference>
<accession>A0A183J920</accession>
<dbReference type="EMBL" id="UZAM01017568">
    <property type="protein sequence ID" value="VDP47654.1"/>
    <property type="molecule type" value="Genomic_DNA"/>
</dbReference>
<dbReference type="WBParaSite" id="SBAD_0001277401-mRNA-1">
    <property type="protein sequence ID" value="SBAD_0001277401-mRNA-1"/>
    <property type="gene ID" value="SBAD_0001277401"/>
</dbReference>
<dbReference type="Gene3D" id="1.20.5.1160">
    <property type="entry name" value="Vasodilator-stimulated phosphoprotein"/>
    <property type="match status" value="1"/>
</dbReference>
<dbReference type="InterPro" id="IPR042448">
    <property type="entry name" value="CCNB1IP1"/>
</dbReference>
<evidence type="ECO:0000313" key="3">
    <source>
        <dbReference type="Proteomes" id="UP000270296"/>
    </source>
</evidence>
<dbReference type="GO" id="GO:0007131">
    <property type="term" value="P:reciprocal meiotic recombination"/>
    <property type="evidence" value="ECO:0007669"/>
    <property type="project" value="InterPro"/>
</dbReference>
<evidence type="ECO:0000313" key="2">
    <source>
        <dbReference type="EMBL" id="VDP47654.1"/>
    </source>
</evidence>
<organism evidence="4">
    <name type="scientific">Soboliphyme baturini</name>
    <dbReference type="NCBI Taxonomy" id="241478"/>
    <lineage>
        <taxon>Eukaryota</taxon>
        <taxon>Metazoa</taxon>
        <taxon>Ecdysozoa</taxon>
        <taxon>Nematoda</taxon>
        <taxon>Enoplea</taxon>
        <taxon>Dorylaimia</taxon>
        <taxon>Dioctophymatida</taxon>
        <taxon>Dioctophymatoidea</taxon>
        <taxon>Soboliphymatidae</taxon>
        <taxon>Soboliphyme</taxon>
    </lineage>
</organism>
<name>A0A183J920_9BILA</name>
<dbReference type="PANTHER" id="PTHR14305:SF0">
    <property type="entry name" value="E3 UBIQUITIN-PROTEIN LIGASE CCNB1IP1"/>
    <property type="match status" value="1"/>
</dbReference>
<sequence>MSQLPCALRKEVPQEERDLSGLSLEIPNTKFQCKRLKRFAKEPACPSCGNSFKGRYDILRINLNLSDQYKSMILAGQRPDVIIDICSRAISFWSFQLYQEKLYQEWLVKKARENAVKTDQQYEQTIAQLRNEVDCLLVKFRNVKEELDSALKRNEDLADKYNEKVRRCLQLHNSYEMLKRKVSTPSFCSIAAKTAKGSTAEFKILQPAMPISSALEEPTFSSRVQDGDEMSSPFIDSQLQVLREDLASLDESPPQCCSKLKTATKDDFVLRADGIMKRRHRNRNTRGAVDSSKSFFT</sequence>
<keyword evidence="3" id="KW-1185">Reference proteome</keyword>
<reference evidence="4" key="1">
    <citation type="submission" date="2016-06" db="UniProtKB">
        <authorList>
            <consortium name="WormBaseParasite"/>
        </authorList>
    </citation>
    <scope>IDENTIFICATION</scope>
</reference>
<proteinExistence type="predicted"/>
<dbReference type="AlphaFoldDB" id="A0A183J920"/>
<protein>
    <submittedName>
        <fullName evidence="4">RING-type domain-containing protein</fullName>
    </submittedName>
</protein>
<dbReference type="GO" id="GO:0061630">
    <property type="term" value="F:ubiquitin protein ligase activity"/>
    <property type="evidence" value="ECO:0007669"/>
    <property type="project" value="InterPro"/>
</dbReference>